<dbReference type="Proteomes" id="UP001420932">
    <property type="component" value="Unassembled WGS sequence"/>
</dbReference>
<dbReference type="EMBL" id="JBBNAF010000013">
    <property type="protein sequence ID" value="KAK9087441.1"/>
    <property type="molecule type" value="Genomic_DNA"/>
</dbReference>
<reference evidence="2 3" key="1">
    <citation type="submission" date="2024-01" db="EMBL/GenBank/DDBJ databases">
        <title>Genome assemblies of Stephania.</title>
        <authorList>
            <person name="Yang L."/>
        </authorList>
    </citation>
    <scope>NUCLEOTIDE SEQUENCE [LARGE SCALE GENOMIC DNA]</scope>
    <source>
        <strain evidence="2">YNDBR</strain>
        <tissue evidence="2">Leaf</tissue>
    </source>
</reference>
<dbReference type="AlphaFoldDB" id="A0AAP0E6C5"/>
<name>A0AAP0E6C5_9MAGN</name>
<organism evidence="2 3">
    <name type="scientific">Stephania yunnanensis</name>
    <dbReference type="NCBI Taxonomy" id="152371"/>
    <lineage>
        <taxon>Eukaryota</taxon>
        <taxon>Viridiplantae</taxon>
        <taxon>Streptophyta</taxon>
        <taxon>Embryophyta</taxon>
        <taxon>Tracheophyta</taxon>
        <taxon>Spermatophyta</taxon>
        <taxon>Magnoliopsida</taxon>
        <taxon>Ranunculales</taxon>
        <taxon>Menispermaceae</taxon>
        <taxon>Menispermoideae</taxon>
        <taxon>Cissampelideae</taxon>
        <taxon>Stephania</taxon>
    </lineage>
</organism>
<feature type="compositionally biased region" description="Basic and acidic residues" evidence="1">
    <location>
        <begin position="55"/>
        <end position="68"/>
    </location>
</feature>
<evidence type="ECO:0000313" key="3">
    <source>
        <dbReference type="Proteomes" id="UP001420932"/>
    </source>
</evidence>
<sequence length="75" mass="8202">MGGVGSDESIVEYICIEAELSENTDDKDIKAEDVLDVHKMRVFDGRMRSIGRVDMGTDERSGPARGADDESVVPE</sequence>
<gene>
    <name evidence="2" type="ORF">Syun_029835</name>
</gene>
<keyword evidence="3" id="KW-1185">Reference proteome</keyword>
<accession>A0AAP0E6C5</accession>
<protein>
    <submittedName>
        <fullName evidence="2">Uncharacterized protein</fullName>
    </submittedName>
</protein>
<proteinExistence type="predicted"/>
<evidence type="ECO:0000313" key="2">
    <source>
        <dbReference type="EMBL" id="KAK9087441.1"/>
    </source>
</evidence>
<feature type="region of interest" description="Disordered" evidence="1">
    <location>
        <begin position="53"/>
        <end position="75"/>
    </location>
</feature>
<evidence type="ECO:0000256" key="1">
    <source>
        <dbReference type="SAM" id="MobiDB-lite"/>
    </source>
</evidence>
<comment type="caution">
    <text evidence="2">The sequence shown here is derived from an EMBL/GenBank/DDBJ whole genome shotgun (WGS) entry which is preliminary data.</text>
</comment>